<sequence length="161" mass="18689">MGSNLGNRRENLKQAIFCLQQIGIKIKAISNIYETSPWGFKTPFSFYNLIALVETFLSPFALLFEVKKIEATLGKIPKVTKRDYQDRFIDIDLIFYEDLNLETNVLTLPHPLAHLRDFVMVPAVELIPDWVHPVLRKSLKDIFEEKRNLFVKNVKKIGVLQ</sequence>
<evidence type="ECO:0000256" key="11">
    <source>
        <dbReference type="ARBA" id="ARBA00029766"/>
    </source>
</evidence>
<keyword evidence="9" id="KW-0289">Folate biosynthesis</keyword>
<evidence type="ECO:0000256" key="6">
    <source>
        <dbReference type="ARBA" id="ARBA00022741"/>
    </source>
</evidence>
<comment type="function">
    <text evidence="10">Catalyzes the transfer of pyrophosphate from adenosine triphosphate (ATP) to 6-hydroxymethyl-7,8-dihydropterin, an enzymatic step in folate biosynthesis pathway.</text>
</comment>
<evidence type="ECO:0000256" key="4">
    <source>
        <dbReference type="ARBA" id="ARBA00016218"/>
    </source>
</evidence>
<evidence type="ECO:0000256" key="10">
    <source>
        <dbReference type="ARBA" id="ARBA00029409"/>
    </source>
</evidence>
<dbReference type="EC" id="2.7.6.3" evidence="3"/>
<evidence type="ECO:0000259" key="13">
    <source>
        <dbReference type="Pfam" id="PF01288"/>
    </source>
</evidence>
<keyword evidence="8" id="KW-0067">ATP-binding</keyword>
<comment type="pathway">
    <text evidence="1">Cofactor biosynthesis; tetrahydrofolate biosynthesis; 2-amino-4-hydroxy-6-hydroxymethyl-7,8-dihydropteridine diphosphate from 7,8-dihydroneopterin triphosphate: step 4/4.</text>
</comment>
<comment type="similarity">
    <text evidence="2">Belongs to the HPPK family.</text>
</comment>
<dbReference type="Proteomes" id="UP000257240">
    <property type="component" value="Unassembled WGS sequence"/>
</dbReference>
<evidence type="ECO:0000256" key="5">
    <source>
        <dbReference type="ARBA" id="ARBA00022679"/>
    </source>
</evidence>
<keyword evidence="6" id="KW-0547">Nucleotide-binding</keyword>
<feature type="domain" description="7,8-dihydro-6-hydroxymethylpterin-pyrophosphokinase" evidence="13">
    <location>
        <begin position="1"/>
        <end position="128"/>
    </location>
</feature>
<proteinExistence type="inferred from homology"/>
<dbReference type="RefSeq" id="WP_273018734.1">
    <property type="nucleotide sequence ID" value="NZ_DAINLL010000006.1"/>
</dbReference>
<comment type="caution">
    <text evidence="14">The sequence shown here is derived from an EMBL/GenBank/DDBJ whole genome shotgun (WGS) entry which is preliminary data.</text>
</comment>
<protein>
    <recommendedName>
        <fullName evidence="4">2-amino-4-hydroxy-6-hydroxymethyldihydropteridine pyrophosphokinase</fullName>
        <ecNumber evidence="3">2.7.6.3</ecNumber>
    </recommendedName>
    <alternativeName>
        <fullName evidence="11">6-hydroxymethyl-7,8-dihydropterin pyrophosphokinase</fullName>
    </alternativeName>
    <alternativeName>
        <fullName evidence="12">7,8-dihydro-6-hydroxymethylpterin-pyrophosphokinase</fullName>
    </alternativeName>
</protein>
<evidence type="ECO:0000313" key="14">
    <source>
        <dbReference type="EMBL" id="HAA83180.1"/>
    </source>
</evidence>
<dbReference type="GO" id="GO:0005524">
    <property type="term" value="F:ATP binding"/>
    <property type="evidence" value="ECO:0007669"/>
    <property type="project" value="UniProtKB-KW"/>
</dbReference>
<dbReference type="GO" id="GO:0046654">
    <property type="term" value="P:tetrahydrofolate biosynthetic process"/>
    <property type="evidence" value="ECO:0007669"/>
    <property type="project" value="UniProtKB-UniPathway"/>
</dbReference>
<dbReference type="Gene3D" id="3.30.70.560">
    <property type="entry name" value="7,8-Dihydro-6-hydroxymethylpterin-pyrophosphokinase HPPK"/>
    <property type="match status" value="1"/>
</dbReference>
<dbReference type="AlphaFoldDB" id="A0A117LCF5"/>
<evidence type="ECO:0000256" key="1">
    <source>
        <dbReference type="ARBA" id="ARBA00005051"/>
    </source>
</evidence>
<dbReference type="SUPFAM" id="SSF55083">
    <property type="entry name" value="6-hydroxymethyl-7,8-dihydropterin pyrophosphokinase, HPPK"/>
    <property type="match status" value="1"/>
</dbReference>
<keyword evidence="5" id="KW-0808">Transferase</keyword>
<dbReference type="UniPathway" id="UPA00077">
    <property type="reaction ID" value="UER00155"/>
</dbReference>
<evidence type="ECO:0000256" key="8">
    <source>
        <dbReference type="ARBA" id="ARBA00022840"/>
    </source>
</evidence>
<dbReference type="GO" id="GO:0046656">
    <property type="term" value="P:folic acid biosynthetic process"/>
    <property type="evidence" value="ECO:0007669"/>
    <property type="project" value="UniProtKB-KW"/>
</dbReference>
<evidence type="ECO:0000313" key="15">
    <source>
        <dbReference type="Proteomes" id="UP000257240"/>
    </source>
</evidence>
<dbReference type="Pfam" id="PF01288">
    <property type="entry name" value="HPPK"/>
    <property type="match status" value="1"/>
</dbReference>
<evidence type="ECO:0000256" key="3">
    <source>
        <dbReference type="ARBA" id="ARBA00013253"/>
    </source>
</evidence>
<organism evidence="14 15">
    <name type="scientific">Thermodesulfobacterium commune</name>
    <dbReference type="NCBI Taxonomy" id="1741"/>
    <lineage>
        <taxon>Bacteria</taxon>
        <taxon>Pseudomonadati</taxon>
        <taxon>Thermodesulfobacteriota</taxon>
        <taxon>Thermodesulfobacteria</taxon>
        <taxon>Thermodesulfobacteriales</taxon>
        <taxon>Thermodesulfobacteriaceae</taxon>
        <taxon>Thermodesulfobacterium</taxon>
    </lineage>
</organism>
<gene>
    <name evidence="14" type="primary">folK</name>
    <name evidence="14" type="ORF">DCE01_00065</name>
</gene>
<dbReference type="CDD" id="cd00483">
    <property type="entry name" value="HPPK"/>
    <property type="match status" value="1"/>
</dbReference>
<dbReference type="GO" id="GO:0016301">
    <property type="term" value="F:kinase activity"/>
    <property type="evidence" value="ECO:0007669"/>
    <property type="project" value="UniProtKB-KW"/>
</dbReference>
<dbReference type="PANTHER" id="PTHR43071:SF1">
    <property type="entry name" value="2-AMINO-4-HYDROXY-6-HYDROXYMETHYLDIHYDROPTERIDINE PYROPHOSPHOKINASE"/>
    <property type="match status" value="1"/>
</dbReference>
<evidence type="ECO:0000256" key="9">
    <source>
        <dbReference type="ARBA" id="ARBA00022909"/>
    </source>
</evidence>
<evidence type="ECO:0000256" key="12">
    <source>
        <dbReference type="ARBA" id="ARBA00033413"/>
    </source>
</evidence>
<reference evidence="14 15" key="1">
    <citation type="journal article" date="2018" name="Nat. Biotechnol.">
        <title>A standardized bacterial taxonomy based on genome phylogeny substantially revises the tree of life.</title>
        <authorList>
            <person name="Parks D.H."/>
            <person name="Chuvochina M."/>
            <person name="Waite D.W."/>
            <person name="Rinke C."/>
            <person name="Skarshewski A."/>
            <person name="Chaumeil P.A."/>
            <person name="Hugenholtz P."/>
        </authorList>
    </citation>
    <scope>NUCLEOTIDE SEQUENCE [LARGE SCALE GENOMIC DNA]</scope>
    <source>
        <strain evidence="14">UBA12529</strain>
    </source>
</reference>
<dbReference type="InterPro" id="IPR000550">
    <property type="entry name" value="Hppk"/>
</dbReference>
<dbReference type="PANTHER" id="PTHR43071">
    <property type="entry name" value="2-AMINO-4-HYDROXY-6-HYDROXYMETHYLDIHYDROPTERIDINE PYROPHOSPHOKINASE"/>
    <property type="match status" value="1"/>
</dbReference>
<dbReference type="GO" id="GO:0003848">
    <property type="term" value="F:2-amino-4-hydroxy-6-hydroxymethyldihydropteridine diphosphokinase activity"/>
    <property type="evidence" value="ECO:0007669"/>
    <property type="project" value="UniProtKB-EC"/>
</dbReference>
<evidence type="ECO:0000256" key="7">
    <source>
        <dbReference type="ARBA" id="ARBA00022777"/>
    </source>
</evidence>
<accession>A0A117LCF5</accession>
<dbReference type="EMBL" id="DLVE01000002">
    <property type="protein sequence ID" value="HAA83180.1"/>
    <property type="molecule type" value="Genomic_DNA"/>
</dbReference>
<name>A0A117LCF5_9BACT</name>
<dbReference type="NCBIfam" id="TIGR01498">
    <property type="entry name" value="folK"/>
    <property type="match status" value="1"/>
</dbReference>
<dbReference type="InterPro" id="IPR035907">
    <property type="entry name" value="Hppk_sf"/>
</dbReference>
<evidence type="ECO:0000256" key="2">
    <source>
        <dbReference type="ARBA" id="ARBA00005810"/>
    </source>
</evidence>
<keyword evidence="7 14" id="KW-0418">Kinase</keyword>